<keyword evidence="1" id="KW-1133">Transmembrane helix</keyword>
<gene>
    <name evidence="3" type="primary">LOC113521442</name>
</gene>
<dbReference type="GeneID" id="113521442"/>
<feature type="transmembrane region" description="Helical" evidence="1">
    <location>
        <begin position="20"/>
        <end position="38"/>
    </location>
</feature>
<dbReference type="KEGG" id="gmw:113521442"/>
<name>A0A6J3C9P0_GALME</name>
<dbReference type="AlphaFoldDB" id="A0A6J3C9P0"/>
<dbReference type="InParanoid" id="A0A6J3C9P0"/>
<reference evidence="3" key="1">
    <citation type="submission" date="2025-08" db="UniProtKB">
        <authorList>
            <consortium name="RefSeq"/>
        </authorList>
    </citation>
    <scope>IDENTIFICATION</scope>
    <source>
        <tissue evidence="3">Whole larvae</tissue>
    </source>
</reference>
<dbReference type="RefSeq" id="XP_031768525.2">
    <property type="nucleotide sequence ID" value="XM_031912665.2"/>
</dbReference>
<keyword evidence="1" id="KW-0812">Transmembrane</keyword>
<protein>
    <submittedName>
        <fullName evidence="3">Uncharacterized protein LOC113521442</fullName>
    </submittedName>
</protein>
<evidence type="ECO:0000313" key="3">
    <source>
        <dbReference type="RefSeq" id="XP_031768525.2"/>
    </source>
</evidence>
<organism evidence="2 3">
    <name type="scientific">Galleria mellonella</name>
    <name type="common">Greater wax moth</name>
    <dbReference type="NCBI Taxonomy" id="7137"/>
    <lineage>
        <taxon>Eukaryota</taxon>
        <taxon>Metazoa</taxon>
        <taxon>Ecdysozoa</taxon>
        <taxon>Arthropoda</taxon>
        <taxon>Hexapoda</taxon>
        <taxon>Insecta</taxon>
        <taxon>Pterygota</taxon>
        <taxon>Neoptera</taxon>
        <taxon>Endopterygota</taxon>
        <taxon>Lepidoptera</taxon>
        <taxon>Glossata</taxon>
        <taxon>Ditrysia</taxon>
        <taxon>Pyraloidea</taxon>
        <taxon>Pyralidae</taxon>
        <taxon>Galleriinae</taxon>
        <taxon>Galleria</taxon>
    </lineage>
</organism>
<proteinExistence type="predicted"/>
<evidence type="ECO:0000313" key="2">
    <source>
        <dbReference type="Proteomes" id="UP001652740"/>
    </source>
</evidence>
<dbReference type="Proteomes" id="UP001652740">
    <property type="component" value="Unplaced"/>
</dbReference>
<evidence type="ECO:0000256" key="1">
    <source>
        <dbReference type="SAM" id="Phobius"/>
    </source>
</evidence>
<accession>A0A6J3C9P0</accession>
<keyword evidence="2" id="KW-1185">Reference proteome</keyword>
<keyword evidence="1" id="KW-0472">Membrane</keyword>
<sequence length="487" mass="57467">MIASNTTTVLYLPTMLSLKLFVSVIFLYNTTVLGVYFFENNLNWYSTQKSEIDRQLSNGEENVLKNYISESKSPTEELPPKCLEGQTLFSAHDLKEAIDYFTDELQIYKSINDSYYDTAIDVRNQNIQEIKIFQSWFGDRPQHLKHILEELARSRQAIEPLVAEISSALQEYPYLQMKFKEKSDRATEILENLNTQKQICKLTCNRPWLESAQMQLERVSLQTTIEQNQGQKYGYCDSMMNLFGQIKTKLENYVNISKDEINYKIIVDHDSYKNKIVELKNNLKDIALKDFGRIMYDILNLQDEYYHFYHKVRNVNPKRIHLEINQNLAQVDPLLMKLEVDTRQFGMYCRNCNDKHHNQLHLHLRSSDLSDNVKDESSNILDQLLATKIAKINKEVEADYNLIFEELNSIFLDDKVTPNHMYNLKPLQDEIESMTEDERYYFESLKNEVSKTSMQKTFNLLDDSKQLLYEISHELKYIVEYIGYDEM</sequence>